<dbReference type="AlphaFoldDB" id="A0A828Z0B2"/>
<sequence length="44" mass="5266">MYWKKPGKKPEEGRIKELLPKKKKVRKTGLVRALKRCFLKKRVA</sequence>
<gene>
    <name evidence="1" type="ORF">LEP1GSC036_2273</name>
</gene>
<reference evidence="1 2" key="1">
    <citation type="submission" date="2012-10" db="EMBL/GenBank/DDBJ databases">
        <authorList>
            <person name="Harkins D.M."/>
            <person name="Durkin A.S."/>
            <person name="Brinkac L.M."/>
            <person name="Haft D.H."/>
            <person name="Selengut J.D."/>
            <person name="Sanka R."/>
            <person name="DePew J."/>
            <person name="Purushe J."/>
            <person name="Whelen A.C."/>
            <person name="Vinetz J.M."/>
            <person name="Sutton G.G."/>
            <person name="Nierman W.C."/>
            <person name="Fouts D.E."/>
        </authorList>
    </citation>
    <scope>NUCLEOTIDE SEQUENCE [LARGE SCALE GENOMIC DNA]</scope>
    <source>
        <strain evidence="1 2">2006001853</strain>
    </source>
</reference>
<proteinExistence type="predicted"/>
<dbReference type="Proteomes" id="UP000001338">
    <property type="component" value="Unassembled WGS sequence"/>
</dbReference>
<organism evidence="1 2">
    <name type="scientific">Leptospira weilii str. 2006001853</name>
    <dbReference type="NCBI Taxonomy" id="1001589"/>
    <lineage>
        <taxon>Bacteria</taxon>
        <taxon>Pseudomonadati</taxon>
        <taxon>Spirochaetota</taxon>
        <taxon>Spirochaetia</taxon>
        <taxon>Leptospirales</taxon>
        <taxon>Leptospiraceae</taxon>
        <taxon>Leptospira</taxon>
    </lineage>
</organism>
<accession>A0A828Z0B2</accession>
<name>A0A828Z0B2_9LEPT</name>
<evidence type="ECO:0000313" key="1">
    <source>
        <dbReference type="EMBL" id="EKR63079.1"/>
    </source>
</evidence>
<protein>
    <submittedName>
        <fullName evidence="1">Uncharacterized protein</fullName>
    </submittedName>
</protein>
<evidence type="ECO:0000313" key="2">
    <source>
        <dbReference type="Proteomes" id="UP000001338"/>
    </source>
</evidence>
<comment type="caution">
    <text evidence="1">The sequence shown here is derived from an EMBL/GenBank/DDBJ whole genome shotgun (WGS) entry which is preliminary data.</text>
</comment>
<dbReference type="EMBL" id="AFLV02000063">
    <property type="protein sequence ID" value="EKR63079.1"/>
    <property type="molecule type" value="Genomic_DNA"/>
</dbReference>